<protein>
    <submittedName>
        <fullName evidence="2">Uncharacterized protein</fullName>
    </submittedName>
</protein>
<dbReference type="AlphaFoldDB" id="A0A147IY22"/>
<evidence type="ECO:0000313" key="3">
    <source>
        <dbReference type="Proteomes" id="UP000074072"/>
    </source>
</evidence>
<accession>A0A147IY22</accession>
<dbReference type="OrthoDB" id="7565054at2"/>
<dbReference type="Proteomes" id="UP000074072">
    <property type="component" value="Unassembled WGS sequence"/>
</dbReference>
<feature type="transmembrane region" description="Helical" evidence="1">
    <location>
        <begin position="37"/>
        <end position="55"/>
    </location>
</feature>
<sequence length="149" mass="15167">MFSNLNPSDRAGIAAVIDPAQAGPGTITTPWVDARTFFSLLAIISVGVLGAGATVDAKFEQATVNTGADAKAVPGSSITQIVKATGDSKQALINIRPDDLDKNGGFKFVRLSVTVGGAASFLSALLLGFDPRYGAAGANQTSTVAQTVR</sequence>
<keyword evidence="1" id="KW-0812">Transmembrane</keyword>
<name>A0A147IY22_9SPHN</name>
<evidence type="ECO:0000313" key="2">
    <source>
        <dbReference type="EMBL" id="KTW00444.1"/>
    </source>
</evidence>
<keyword evidence="1" id="KW-1133">Transmembrane helix</keyword>
<keyword evidence="1" id="KW-0472">Membrane</keyword>
<organism evidence="2 3">
    <name type="scientific">Sphingomonas sanguinis</name>
    <dbReference type="NCBI Taxonomy" id="33051"/>
    <lineage>
        <taxon>Bacteria</taxon>
        <taxon>Pseudomonadati</taxon>
        <taxon>Pseudomonadota</taxon>
        <taxon>Alphaproteobacteria</taxon>
        <taxon>Sphingomonadales</taxon>
        <taxon>Sphingomonadaceae</taxon>
        <taxon>Sphingomonas</taxon>
    </lineage>
</organism>
<proteinExistence type="predicted"/>
<feature type="transmembrane region" description="Helical" evidence="1">
    <location>
        <begin position="108"/>
        <end position="129"/>
    </location>
</feature>
<dbReference type="RefSeq" id="WP_058751981.1">
    <property type="nucleotide sequence ID" value="NZ_LDTE01000037.1"/>
</dbReference>
<reference evidence="2 3" key="1">
    <citation type="journal article" date="2016" name="Front. Microbiol.">
        <title>Genomic Resource of Rice Seed Associated Bacteria.</title>
        <authorList>
            <person name="Midha S."/>
            <person name="Bansal K."/>
            <person name="Sharma S."/>
            <person name="Kumar N."/>
            <person name="Patil P.P."/>
            <person name="Chaudhry V."/>
            <person name="Patil P.B."/>
        </authorList>
    </citation>
    <scope>NUCLEOTIDE SEQUENCE [LARGE SCALE GENOMIC DNA]</scope>
    <source>
        <strain evidence="2 3">SB4</strain>
    </source>
</reference>
<gene>
    <name evidence="2" type="ORF">SB4_06960</name>
</gene>
<comment type="caution">
    <text evidence="2">The sequence shown here is derived from an EMBL/GenBank/DDBJ whole genome shotgun (WGS) entry which is preliminary data.</text>
</comment>
<evidence type="ECO:0000256" key="1">
    <source>
        <dbReference type="SAM" id="Phobius"/>
    </source>
</evidence>
<dbReference type="PATRIC" id="fig|33051.4.peg.2068"/>
<dbReference type="EMBL" id="LDTE01000037">
    <property type="protein sequence ID" value="KTW00444.1"/>
    <property type="molecule type" value="Genomic_DNA"/>
</dbReference>